<keyword evidence="1" id="KW-0472">Membrane</keyword>
<proteinExistence type="predicted"/>
<dbReference type="VEuPathDB" id="FungiDB:CCM_06207"/>
<protein>
    <submittedName>
        <fullName evidence="2">Uncharacterized protein</fullName>
    </submittedName>
</protein>
<dbReference type="Proteomes" id="UP000001610">
    <property type="component" value="Unassembled WGS sequence"/>
</dbReference>
<evidence type="ECO:0000256" key="1">
    <source>
        <dbReference type="SAM" id="Phobius"/>
    </source>
</evidence>
<reference evidence="2 3" key="1">
    <citation type="journal article" date="2011" name="Genome Biol.">
        <title>Genome sequence of the insect pathogenic fungus Cordyceps militaris, a valued traditional Chinese medicine.</title>
        <authorList>
            <person name="Zheng P."/>
            <person name="Xia Y."/>
            <person name="Xiao G."/>
            <person name="Xiong C."/>
            <person name="Hu X."/>
            <person name="Zhang S."/>
            <person name="Zheng H."/>
            <person name="Huang Y."/>
            <person name="Zhou Y."/>
            <person name="Wang S."/>
            <person name="Zhao G.P."/>
            <person name="Liu X."/>
            <person name="St Leger R.J."/>
            <person name="Wang C."/>
        </authorList>
    </citation>
    <scope>NUCLEOTIDE SEQUENCE [LARGE SCALE GENOMIC DNA]</scope>
    <source>
        <strain evidence="2 3">CM01</strain>
    </source>
</reference>
<keyword evidence="3" id="KW-1185">Reference proteome</keyword>
<sequence>MFFFINRGTLQFLPKIVLVILLVLLYSDLLGEYSTNKTQGSKHYCNDPDGLQCFVFPVDPDEEFWRAM</sequence>
<gene>
    <name evidence="2" type="ORF">CCM_06207</name>
</gene>
<evidence type="ECO:0000313" key="3">
    <source>
        <dbReference type="Proteomes" id="UP000001610"/>
    </source>
</evidence>
<dbReference type="AlphaFoldDB" id="G3JJF9"/>
<dbReference type="EMBL" id="JH126402">
    <property type="protein sequence ID" value="EGX92047.1"/>
    <property type="molecule type" value="Genomic_DNA"/>
</dbReference>
<dbReference type="InParanoid" id="G3JJF9"/>
<name>G3JJF9_CORMM</name>
<dbReference type="HOGENOM" id="CLU_2793903_0_0_1"/>
<dbReference type="GeneID" id="18168222"/>
<evidence type="ECO:0000313" key="2">
    <source>
        <dbReference type="EMBL" id="EGX92047.1"/>
    </source>
</evidence>
<keyword evidence="1" id="KW-1133">Transmembrane helix</keyword>
<feature type="transmembrane region" description="Helical" evidence="1">
    <location>
        <begin position="12"/>
        <end position="31"/>
    </location>
</feature>
<organism evidence="2 3">
    <name type="scientific">Cordyceps militaris (strain CM01)</name>
    <name type="common">Caterpillar fungus</name>
    <dbReference type="NCBI Taxonomy" id="983644"/>
    <lineage>
        <taxon>Eukaryota</taxon>
        <taxon>Fungi</taxon>
        <taxon>Dikarya</taxon>
        <taxon>Ascomycota</taxon>
        <taxon>Pezizomycotina</taxon>
        <taxon>Sordariomycetes</taxon>
        <taxon>Hypocreomycetidae</taxon>
        <taxon>Hypocreales</taxon>
        <taxon>Cordycipitaceae</taxon>
        <taxon>Cordyceps</taxon>
    </lineage>
</organism>
<accession>G3JJF9</accession>
<dbReference type="RefSeq" id="XP_006671411.1">
    <property type="nucleotide sequence ID" value="XM_006671348.1"/>
</dbReference>
<dbReference type="KEGG" id="cmt:CCM_06207"/>
<keyword evidence="1" id="KW-0812">Transmembrane</keyword>